<evidence type="ECO:0000259" key="1">
    <source>
        <dbReference type="Pfam" id="PF12705"/>
    </source>
</evidence>
<dbReference type="GO" id="GO:0004527">
    <property type="term" value="F:exonuclease activity"/>
    <property type="evidence" value="ECO:0007669"/>
    <property type="project" value="UniProtKB-KW"/>
</dbReference>
<gene>
    <name evidence="2" type="primary">181</name>
    <name evidence="2" type="ORF">SEA_GODONK_181</name>
</gene>
<protein>
    <submittedName>
        <fullName evidence="2">Exonuclease</fullName>
    </submittedName>
</protein>
<sequence length="339" mass="38943">MTEKALHFGSLESRIPRTKDGHIRVSQSDLSLFKADRREWYLGSFLGLRPKNQPVYGPLRLGTRVHSALEAYYGASQDLVEAYLSIAEQELEDIRASGVVFDEKAWRDEAELGRIMLTGYVEWLEETAADSNLKVLGAEEKLSHTFEINGTPIELRGKIDLRARDTFTGQNLVVDWKTTSSIPFMTRMAPRSEQLLTYMTLERLNGQSDPDFALQGARFVLLRKTKRTTNAKPPFYTHVDVHHNEIRLRNFYNQLWGTLADYMRVVDALDRGVDHRVVAYPNGNASNRWSIFTDVNQMMDDGSRVEDMIADLYVQSDPHERYEDKAAELLEHVEEPVTW</sequence>
<dbReference type="GeneID" id="55013017"/>
<keyword evidence="3" id="KW-1185">Reference proteome</keyword>
<evidence type="ECO:0000313" key="2">
    <source>
        <dbReference type="EMBL" id="QBZ72769.1"/>
    </source>
</evidence>
<organism evidence="2 3">
    <name type="scientific">Gordonia phage GodonK</name>
    <dbReference type="NCBI Taxonomy" id="2562192"/>
    <lineage>
        <taxon>Viruses</taxon>
        <taxon>Duplodnaviria</taxon>
        <taxon>Heunggongvirae</taxon>
        <taxon>Uroviricota</taxon>
        <taxon>Caudoviricetes</taxon>
        <taxon>Godonkavirus</taxon>
        <taxon>Godonkavirus godonK</taxon>
    </lineage>
</organism>
<name>A0A4D6E273_9CAUD</name>
<evidence type="ECO:0000313" key="3">
    <source>
        <dbReference type="Proteomes" id="UP000297070"/>
    </source>
</evidence>
<dbReference type="RefSeq" id="YP_009821534.1">
    <property type="nucleotide sequence ID" value="NC_048176.1"/>
</dbReference>
<accession>A0A4D6E273</accession>
<proteinExistence type="predicted"/>
<feature type="domain" description="PD-(D/E)XK endonuclease-like" evidence="1">
    <location>
        <begin position="24"/>
        <end position="238"/>
    </location>
</feature>
<dbReference type="InterPro" id="IPR038726">
    <property type="entry name" value="PDDEXK_AddAB-type"/>
</dbReference>
<dbReference type="InterPro" id="IPR011604">
    <property type="entry name" value="PDDEXK-like_dom_sf"/>
</dbReference>
<dbReference type="Proteomes" id="UP000297070">
    <property type="component" value="Segment"/>
</dbReference>
<dbReference type="Pfam" id="PF12705">
    <property type="entry name" value="PDDEXK_1"/>
    <property type="match status" value="1"/>
</dbReference>
<dbReference type="Gene3D" id="3.90.320.10">
    <property type="match status" value="1"/>
</dbReference>
<keyword evidence="2" id="KW-0269">Exonuclease</keyword>
<dbReference type="KEGG" id="vg:55013017"/>
<keyword evidence="2" id="KW-0378">Hydrolase</keyword>
<dbReference type="EMBL" id="MK620899">
    <property type="protein sequence ID" value="QBZ72769.1"/>
    <property type="molecule type" value="Genomic_DNA"/>
</dbReference>
<reference evidence="2 3" key="1">
    <citation type="submission" date="2019-03" db="EMBL/GenBank/DDBJ databases">
        <authorList>
            <person name="Douthitt C."/>
            <person name="D'Elia T."/>
            <person name="Bockoras C."/>
            <person name="Boss C."/>
            <person name="Clemons M."/>
            <person name="Green W."/>
            <person name="Harel H."/>
            <person name="Larralde J."/>
            <person name="Lopez M."/>
            <person name="Magana D."/>
            <person name="Miguel M."/>
            <person name="Muschweck L."/>
            <person name="Olivos K."/>
            <person name="Racette D."/>
            <person name="Reynolds M."/>
            <person name="Ru Y."/>
            <person name="Santana M."/>
            <person name="Simon R."/>
            <person name="Smotrilla K."/>
            <person name="Sufficool B."/>
            <person name="Tamayo B."/>
            <person name="Tirado E."/>
            <person name="Vajanyi M."/>
            <person name="Weger M."/>
            <person name="Wehr A."/>
            <person name="Whitaker K."/>
            <person name="Garlena R.A."/>
            <person name="Russell D.A."/>
            <person name="Pope W.H."/>
            <person name="Jacobs-Sera D."/>
            <person name="Hatfull G.F."/>
        </authorList>
    </citation>
    <scope>NUCLEOTIDE SEQUENCE [LARGE SCALE GENOMIC DNA]</scope>
</reference>
<keyword evidence="2" id="KW-0540">Nuclease</keyword>